<evidence type="ECO:0000313" key="2">
    <source>
        <dbReference type="Proteomes" id="UP000076761"/>
    </source>
</evidence>
<protein>
    <submittedName>
        <fullName evidence="1">Uncharacterized protein</fullName>
    </submittedName>
</protein>
<dbReference type="Proteomes" id="UP000076761">
    <property type="component" value="Unassembled WGS sequence"/>
</dbReference>
<sequence>TVDSLITHTGPWMSPSMGYCRVWVAREVVKISLKYKLYIYKNNIIRRFYNIMNESMGYGILQRYGLSRKLIRNQLGGRKNVWVRAEYGLLERWVMRESTVVPRSRIVDSLCFSSDHEGRPKMAGLIEQVNRR</sequence>
<dbReference type="EMBL" id="KV425574">
    <property type="protein sequence ID" value="KZT25021.1"/>
    <property type="molecule type" value="Genomic_DNA"/>
</dbReference>
<gene>
    <name evidence="1" type="ORF">NEOLEDRAFT_1065971</name>
</gene>
<accession>A0A165SE34</accession>
<proteinExistence type="predicted"/>
<dbReference type="InParanoid" id="A0A165SE34"/>
<reference evidence="1 2" key="1">
    <citation type="journal article" date="2016" name="Mol. Biol. Evol.">
        <title>Comparative Genomics of Early-Diverging Mushroom-Forming Fungi Provides Insights into the Origins of Lignocellulose Decay Capabilities.</title>
        <authorList>
            <person name="Nagy L.G."/>
            <person name="Riley R."/>
            <person name="Tritt A."/>
            <person name="Adam C."/>
            <person name="Daum C."/>
            <person name="Floudas D."/>
            <person name="Sun H."/>
            <person name="Yadav J.S."/>
            <person name="Pangilinan J."/>
            <person name="Larsson K.H."/>
            <person name="Matsuura K."/>
            <person name="Barry K."/>
            <person name="Labutti K."/>
            <person name="Kuo R."/>
            <person name="Ohm R.A."/>
            <person name="Bhattacharya S.S."/>
            <person name="Shirouzu T."/>
            <person name="Yoshinaga Y."/>
            <person name="Martin F.M."/>
            <person name="Grigoriev I.V."/>
            <person name="Hibbett D.S."/>
        </authorList>
    </citation>
    <scope>NUCLEOTIDE SEQUENCE [LARGE SCALE GENOMIC DNA]</scope>
    <source>
        <strain evidence="1 2">HHB14362 ss-1</strain>
    </source>
</reference>
<keyword evidence="2" id="KW-1185">Reference proteome</keyword>
<evidence type="ECO:0000313" key="1">
    <source>
        <dbReference type="EMBL" id="KZT25021.1"/>
    </source>
</evidence>
<feature type="non-terminal residue" evidence="1">
    <location>
        <position position="1"/>
    </location>
</feature>
<dbReference type="AlphaFoldDB" id="A0A165SE34"/>
<name>A0A165SE34_9AGAM</name>
<organism evidence="1 2">
    <name type="scientific">Neolentinus lepideus HHB14362 ss-1</name>
    <dbReference type="NCBI Taxonomy" id="1314782"/>
    <lineage>
        <taxon>Eukaryota</taxon>
        <taxon>Fungi</taxon>
        <taxon>Dikarya</taxon>
        <taxon>Basidiomycota</taxon>
        <taxon>Agaricomycotina</taxon>
        <taxon>Agaricomycetes</taxon>
        <taxon>Gloeophyllales</taxon>
        <taxon>Gloeophyllaceae</taxon>
        <taxon>Neolentinus</taxon>
    </lineage>
</organism>